<evidence type="ECO:0000313" key="1">
    <source>
        <dbReference type="EMBL" id="ADO59415.2"/>
    </source>
</evidence>
<gene>
    <name evidence="1" type="ORF">PPSC2_27980</name>
</gene>
<dbReference type="KEGG" id="ppm:PPSC2_27980"/>
<dbReference type="AlphaFoldDB" id="E3EK88"/>
<geneLocation type="plasmid" evidence="1 2">
    <name>pSC2</name>
</geneLocation>
<proteinExistence type="predicted"/>
<sequence length="103" mass="12233">MKWFKQWRAETKNKALLEMSFAKLEFLSTEFLNDRDRDADLRHWQKELEDAQVYSDGSVIARYAIQAYYSIYTLYARKHGLTLDLDHVGNIYETKNEVNPVPL</sequence>
<name>E3EK88_PAEPS</name>
<reference evidence="1 2" key="1">
    <citation type="journal article" date="2011" name="J. Bacteriol.">
        <title>Complete genome sequence of Paenibacillus polymyxa SC2, a strain of plant growth-promoting Rhizobacterium with broad-spectrum antimicrobial activity.</title>
        <authorList>
            <person name="Ma M."/>
            <person name="Wang C."/>
            <person name="Ding Y."/>
            <person name="Li L."/>
            <person name="Shen D."/>
            <person name="Jiang X."/>
            <person name="Guan D."/>
            <person name="Cao F."/>
            <person name="Chen H."/>
            <person name="Feng R."/>
            <person name="Wang X."/>
            <person name="Ge Y."/>
            <person name="Yao L."/>
            <person name="Bing X."/>
            <person name="Yang X."/>
            <person name="Li J."/>
            <person name="Du B."/>
        </authorList>
    </citation>
    <scope>NUCLEOTIDE SEQUENCE [LARGE SCALE GENOMIC DNA]</scope>
    <source>
        <strain evidence="1 2">SC2</strain>
        <plasmid evidence="2">pSC2</plasmid>
    </source>
</reference>
<dbReference type="EMBL" id="CP002214">
    <property type="protein sequence ID" value="ADO59415.2"/>
    <property type="molecule type" value="Genomic_DNA"/>
</dbReference>
<protein>
    <submittedName>
        <fullName evidence="1">Uncharacterized protein</fullName>
    </submittedName>
</protein>
<dbReference type="Proteomes" id="UP000006868">
    <property type="component" value="Plasmid pSC2"/>
</dbReference>
<organism evidence="1 2">
    <name type="scientific">Paenibacillus polymyxa (strain SC2)</name>
    <name type="common">Bacillus polymyxa</name>
    <dbReference type="NCBI Taxonomy" id="886882"/>
    <lineage>
        <taxon>Bacteria</taxon>
        <taxon>Bacillati</taxon>
        <taxon>Bacillota</taxon>
        <taxon>Bacilli</taxon>
        <taxon>Bacillales</taxon>
        <taxon>Paenibacillaceae</taxon>
        <taxon>Paenibacillus</taxon>
    </lineage>
</organism>
<dbReference type="PATRIC" id="fig|886882.15.peg.5931"/>
<accession>E3EK88</accession>
<dbReference type="HOGENOM" id="CLU_2260991_0_0_9"/>
<keyword evidence="1" id="KW-0614">Plasmid</keyword>
<evidence type="ECO:0000313" key="2">
    <source>
        <dbReference type="Proteomes" id="UP000006868"/>
    </source>
</evidence>